<sequence length="175" mass="19789">MTFCSDWVFDDRRDGASQVLEICYRTAGLADDGWYIAVRKIRAGPASFWRRNVAVKNKLKLQFGWSGDFWFGGSLARRSLRLRVCMMLDSAGSITTETTAQRPGFGFICFTIEPRRISSHSSSCIVHILHGLGISQTRCWQPRLPTMGFPCTVIRALRQSRCLLDRPLLGHCSAR</sequence>
<reference evidence="1" key="2">
    <citation type="submission" date="2023-05" db="EMBL/GenBank/DDBJ databases">
        <authorList>
            <consortium name="Lawrence Berkeley National Laboratory"/>
            <person name="Steindorff A."/>
            <person name="Hensen N."/>
            <person name="Bonometti L."/>
            <person name="Westerberg I."/>
            <person name="Brannstrom I.O."/>
            <person name="Guillou S."/>
            <person name="Cros-Aarteil S."/>
            <person name="Calhoun S."/>
            <person name="Haridas S."/>
            <person name="Kuo A."/>
            <person name="Mondo S."/>
            <person name="Pangilinan J."/>
            <person name="Riley R."/>
            <person name="Labutti K."/>
            <person name="Andreopoulos B."/>
            <person name="Lipzen A."/>
            <person name="Chen C."/>
            <person name="Yanf M."/>
            <person name="Daum C."/>
            <person name="Ng V."/>
            <person name="Clum A."/>
            <person name="Ohm R."/>
            <person name="Martin F."/>
            <person name="Silar P."/>
            <person name="Natvig D."/>
            <person name="Lalanne C."/>
            <person name="Gautier V."/>
            <person name="Ament-Velasquez S.L."/>
            <person name="Kruys A."/>
            <person name="Hutchinson M.I."/>
            <person name="Powell A.J."/>
            <person name="Barry K."/>
            <person name="Miller A.N."/>
            <person name="Grigoriev I.V."/>
            <person name="Debuchy R."/>
            <person name="Gladieux P."/>
            <person name="Thoren M.H."/>
            <person name="Johannesson H."/>
        </authorList>
    </citation>
    <scope>NUCLEOTIDE SEQUENCE</scope>
    <source>
        <strain evidence="1">CBS 757.83</strain>
    </source>
</reference>
<protein>
    <submittedName>
        <fullName evidence="1">Uncharacterized protein</fullName>
    </submittedName>
</protein>
<gene>
    <name evidence="1" type="ORF">N658DRAFT_341052</name>
</gene>
<organism evidence="1 2">
    <name type="scientific">Parathielavia hyrcaniae</name>
    <dbReference type="NCBI Taxonomy" id="113614"/>
    <lineage>
        <taxon>Eukaryota</taxon>
        <taxon>Fungi</taxon>
        <taxon>Dikarya</taxon>
        <taxon>Ascomycota</taxon>
        <taxon>Pezizomycotina</taxon>
        <taxon>Sordariomycetes</taxon>
        <taxon>Sordariomycetidae</taxon>
        <taxon>Sordariales</taxon>
        <taxon>Chaetomiaceae</taxon>
        <taxon>Parathielavia</taxon>
    </lineage>
</organism>
<evidence type="ECO:0000313" key="1">
    <source>
        <dbReference type="EMBL" id="KAK4102553.1"/>
    </source>
</evidence>
<dbReference type="Proteomes" id="UP001305647">
    <property type="component" value="Unassembled WGS sequence"/>
</dbReference>
<comment type="caution">
    <text evidence="1">The sequence shown here is derived from an EMBL/GenBank/DDBJ whole genome shotgun (WGS) entry which is preliminary data.</text>
</comment>
<reference evidence="1" key="1">
    <citation type="journal article" date="2023" name="Mol. Phylogenet. Evol.">
        <title>Genome-scale phylogeny and comparative genomics of the fungal order Sordariales.</title>
        <authorList>
            <person name="Hensen N."/>
            <person name="Bonometti L."/>
            <person name="Westerberg I."/>
            <person name="Brannstrom I.O."/>
            <person name="Guillou S."/>
            <person name="Cros-Aarteil S."/>
            <person name="Calhoun S."/>
            <person name="Haridas S."/>
            <person name="Kuo A."/>
            <person name="Mondo S."/>
            <person name="Pangilinan J."/>
            <person name="Riley R."/>
            <person name="LaButti K."/>
            <person name="Andreopoulos B."/>
            <person name="Lipzen A."/>
            <person name="Chen C."/>
            <person name="Yan M."/>
            <person name="Daum C."/>
            <person name="Ng V."/>
            <person name="Clum A."/>
            <person name="Steindorff A."/>
            <person name="Ohm R.A."/>
            <person name="Martin F."/>
            <person name="Silar P."/>
            <person name="Natvig D.O."/>
            <person name="Lalanne C."/>
            <person name="Gautier V."/>
            <person name="Ament-Velasquez S.L."/>
            <person name="Kruys A."/>
            <person name="Hutchinson M.I."/>
            <person name="Powell A.J."/>
            <person name="Barry K."/>
            <person name="Miller A.N."/>
            <person name="Grigoriev I.V."/>
            <person name="Debuchy R."/>
            <person name="Gladieux P."/>
            <person name="Hiltunen Thoren M."/>
            <person name="Johannesson H."/>
        </authorList>
    </citation>
    <scope>NUCLEOTIDE SEQUENCE</scope>
    <source>
        <strain evidence="1">CBS 757.83</strain>
    </source>
</reference>
<name>A0AAN6T2N1_9PEZI</name>
<keyword evidence="2" id="KW-1185">Reference proteome</keyword>
<proteinExistence type="predicted"/>
<dbReference type="EMBL" id="MU863631">
    <property type="protein sequence ID" value="KAK4102553.1"/>
    <property type="molecule type" value="Genomic_DNA"/>
</dbReference>
<evidence type="ECO:0000313" key="2">
    <source>
        <dbReference type="Proteomes" id="UP001305647"/>
    </source>
</evidence>
<dbReference type="AlphaFoldDB" id="A0AAN6T2N1"/>
<accession>A0AAN6T2N1</accession>